<dbReference type="AlphaFoldDB" id="A0A923NBS0"/>
<dbReference type="Proteomes" id="UP000644115">
    <property type="component" value="Unassembled WGS sequence"/>
</dbReference>
<accession>A0A923NBS0</accession>
<dbReference type="Gene3D" id="2.40.180.10">
    <property type="entry name" value="Catalase core domain"/>
    <property type="match status" value="1"/>
</dbReference>
<protein>
    <recommendedName>
        <fullName evidence="1">Catalase immune-responsive domain-containing protein</fullName>
    </recommendedName>
</protein>
<keyword evidence="3" id="KW-1185">Reference proteome</keyword>
<name>A0A923NBS0_9FIRM</name>
<dbReference type="EMBL" id="JACRWC010000056">
    <property type="protein sequence ID" value="MBC5999256.1"/>
    <property type="molecule type" value="Genomic_DNA"/>
</dbReference>
<evidence type="ECO:0000313" key="2">
    <source>
        <dbReference type="EMBL" id="MBC5999256.1"/>
    </source>
</evidence>
<sequence length="61" mass="7018">MKEMIQAGNFYDSLEEKDKKELTEAIAESLFFQEEALQKDVVTLLAKADLRLASEVEKRLL</sequence>
<dbReference type="InterPro" id="IPR010582">
    <property type="entry name" value="Catalase_immune_responsive"/>
</dbReference>
<feature type="domain" description="Catalase immune-responsive" evidence="1">
    <location>
        <begin position="6"/>
        <end position="60"/>
    </location>
</feature>
<evidence type="ECO:0000259" key="1">
    <source>
        <dbReference type="Pfam" id="PF06628"/>
    </source>
</evidence>
<comment type="caution">
    <text evidence="2">The sequence shown here is derived from an EMBL/GenBank/DDBJ whole genome shotgun (WGS) entry which is preliminary data.</text>
</comment>
<gene>
    <name evidence="2" type="ORF">H8876_04515</name>
</gene>
<dbReference type="Pfam" id="PF06628">
    <property type="entry name" value="Catalase-rel"/>
    <property type="match status" value="1"/>
</dbReference>
<dbReference type="RefSeq" id="WP_249286709.1">
    <property type="nucleotide sequence ID" value="NZ_JACRWC010000056.1"/>
</dbReference>
<organism evidence="2 3">
    <name type="scientific">Lentihominibacter faecis</name>
    <dbReference type="NCBI Taxonomy" id="2764712"/>
    <lineage>
        <taxon>Bacteria</taxon>
        <taxon>Bacillati</taxon>
        <taxon>Bacillota</taxon>
        <taxon>Clostridia</taxon>
        <taxon>Peptostreptococcales</taxon>
        <taxon>Anaerovoracaceae</taxon>
        <taxon>Lentihominibacter</taxon>
    </lineage>
</organism>
<proteinExistence type="predicted"/>
<evidence type="ECO:0000313" key="3">
    <source>
        <dbReference type="Proteomes" id="UP000644115"/>
    </source>
</evidence>
<reference evidence="2" key="1">
    <citation type="submission" date="2020-08" db="EMBL/GenBank/DDBJ databases">
        <authorList>
            <person name="Liu C."/>
            <person name="Sun Q."/>
        </authorList>
    </citation>
    <scope>NUCLEOTIDE SEQUENCE</scope>
    <source>
        <strain evidence="2">BX16</strain>
    </source>
</reference>